<name>A0A0N1IBM6_PAPMA</name>
<organism evidence="4 5">
    <name type="scientific">Papilio machaon</name>
    <name type="common">Old World swallowtail butterfly</name>
    <dbReference type="NCBI Taxonomy" id="76193"/>
    <lineage>
        <taxon>Eukaryota</taxon>
        <taxon>Metazoa</taxon>
        <taxon>Ecdysozoa</taxon>
        <taxon>Arthropoda</taxon>
        <taxon>Hexapoda</taxon>
        <taxon>Insecta</taxon>
        <taxon>Pterygota</taxon>
        <taxon>Neoptera</taxon>
        <taxon>Endopterygota</taxon>
        <taxon>Lepidoptera</taxon>
        <taxon>Glossata</taxon>
        <taxon>Ditrysia</taxon>
        <taxon>Papilionoidea</taxon>
        <taxon>Papilionidae</taxon>
        <taxon>Papilioninae</taxon>
        <taxon>Papilio</taxon>
    </lineage>
</organism>
<dbReference type="EMBL" id="KQ461178">
    <property type="protein sequence ID" value="KPJ07766.1"/>
    <property type="molecule type" value="Genomic_DNA"/>
</dbReference>
<sequence length="1281" mass="144122">MKECKKAVLASLLKPLLAAKLEKKEGHCSKCGAGPPPPPPPTLVLMPAGPPPGCLPPPPPPPMVLPLPPPALPSLPPIVLSAPPPLPQQLCLPQPPMILPAPPSPFIFSAPPPPIMLPPPPPAPMFLPPPPAPLCLPPPAPAPLVISLVPPAPPPCSCCPPPPPGLPMTAFMVPPPVPVTLEPKPIELPKCNRVNFMKQFSSYGMMVIFSCNTFLLDQENNNRFYGILYIPSSQNYSKELRPKHFSQWYKWVIVNEIPQFVYNARYDADVVLLRNEKVENIANLNATATVLSQTFYDDVYIHPRDGVATNVWAYWNPTGIQITHGRERILRRLDLKQYPLRIATPLGQYSEDWYNGTFKDYLLDVSMPEHDSGVRCAYAASLLLIEALNAKDVLYPTELWSTEIHNSSMLLMLSYGSADLGGGVLRILPNRITRLDYALPIWPFRVGFTYLSERESSSNMFVVPFTAAVWWTCFGFVLLMTLAQRVTAMKPVEKEGAFMAVLATYLQQDASAVPEGASGRWTFVVVSVFSMLIHAYYTSAIVSDLMSTGRSGPDSLRALADSKYAIASEDYDYMRYLMFDVETNWDELEYLKSKKLTSRFYVDMERGVDLIRRGYTAYHTEYNQLYPYLKTFTDDQLCKLQYVDTIPESVTWVTTTKRGQWLEYLRSKGGWVTEVGLAKRLVSNLRLQPPPCRAALLAERVNKESKPCNSFFALLPKPKSTNSESQSSESTNGNEYTASYDSQYYSPAYLPVMPPSPQVIYVSPSPPPFAYPPPLPPYPAPPTIPTPYYPPQESPPEYPVPVTHYGSPSHAYIPIQYPPPVPPRVPYTPSYPYPTPPYPSSPYPGYPEPAPVTYSHWPYNSYPQPHFAAPEYPQPPIQPPTYQSPPQPPSSYPAPHPQYPRYSELIPISPQYSTLIYADIDIDEHENITEIYPKEVNSQEIKEDWADTIFVPDIDLFPTSSTASMAQVVNSDKSPEDQLEEIKEMATSITNAIQSEMANLLTYALSITNNTEDSNRKKRSIDTPMDSTKLVWRLLKHIKSNNEYQNIAIEKMMSAQEIADKYGIEFTPDTEILSELAIAANEQARELTSILKDACDLKNCTQDTLANTSSECLQNRIHENYTCPIHSFKLSDNDTESNMTSLSIEDIPTNEEYNHVHYVDPYTYNNYNSLYETQIPAPPVSQKQTFYDAVSFNPMEYYGPYCSIDPLSNIPFDDYLEPEPEIVGEEFEETISSKIYVDHEVEPGAATVNHVMTYTIAEKTHYRTPQIENLPQQMQYYFLLV</sequence>
<evidence type="ECO:0000313" key="4">
    <source>
        <dbReference type="EMBL" id="KPJ07766.1"/>
    </source>
</evidence>
<gene>
    <name evidence="4" type="ORF">RR48_03479</name>
</gene>
<feature type="region of interest" description="Disordered" evidence="2">
    <location>
        <begin position="718"/>
        <end position="737"/>
    </location>
</feature>
<reference evidence="4 5" key="1">
    <citation type="journal article" date="2015" name="Nat. Commun.">
        <title>Outbred genome sequencing and CRISPR/Cas9 gene editing in butterflies.</title>
        <authorList>
            <person name="Li X."/>
            <person name="Fan D."/>
            <person name="Zhang W."/>
            <person name="Liu G."/>
            <person name="Zhang L."/>
            <person name="Zhao L."/>
            <person name="Fang X."/>
            <person name="Chen L."/>
            <person name="Dong Y."/>
            <person name="Chen Y."/>
            <person name="Ding Y."/>
            <person name="Zhao R."/>
            <person name="Feng M."/>
            <person name="Zhu Y."/>
            <person name="Feng Y."/>
            <person name="Jiang X."/>
            <person name="Zhu D."/>
            <person name="Xiang H."/>
            <person name="Feng X."/>
            <person name="Li S."/>
            <person name="Wang J."/>
            <person name="Zhang G."/>
            <person name="Kronforst M.R."/>
            <person name="Wang W."/>
        </authorList>
    </citation>
    <scope>NUCLEOTIDE SEQUENCE [LARGE SCALE GENOMIC DNA]</scope>
    <source>
        <strain evidence="4">Ya'a_city_454_Pm</strain>
        <tissue evidence="4">Whole body</tissue>
    </source>
</reference>
<evidence type="ECO:0000313" key="5">
    <source>
        <dbReference type="Proteomes" id="UP000053240"/>
    </source>
</evidence>
<feature type="transmembrane region" description="Helical" evidence="3">
    <location>
        <begin position="521"/>
        <end position="537"/>
    </location>
</feature>
<evidence type="ECO:0000256" key="1">
    <source>
        <dbReference type="ARBA" id="ARBA00022581"/>
    </source>
</evidence>
<dbReference type="STRING" id="76193.A0A0N1IBM6"/>
<proteinExistence type="predicted"/>
<keyword evidence="5" id="KW-1185">Reference proteome</keyword>
<accession>A0A0N1IBM6</accession>
<dbReference type="SUPFAM" id="SSF53850">
    <property type="entry name" value="Periplasmic binding protein-like II"/>
    <property type="match status" value="1"/>
</dbReference>
<feature type="transmembrane region" description="Helical" evidence="3">
    <location>
        <begin position="461"/>
        <end position="483"/>
    </location>
</feature>
<feature type="compositionally biased region" description="Low complexity" evidence="2">
    <location>
        <begin position="720"/>
        <end position="732"/>
    </location>
</feature>
<dbReference type="InParanoid" id="A0A0N1IBM6"/>
<keyword evidence="3" id="KW-0812">Transmembrane</keyword>
<dbReference type="Proteomes" id="UP000053240">
    <property type="component" value="Unassembled WGS sequence"/>
</dbReference>
<evidence type="ECO:0000256" key="2">
    <source>
        <dbReference type="SAM" id="MobiDB-lite"/>
    </source>
</evidence>
<protein>
    <submittedName>
        <fullName evidence="4">Uncharacterized protein</fullName>
    </submittedName>
</protein>
<keyword evidence="3" id="KW-0472">Membrane</keyword>
<dbReference type="PANTHER" id="PTHR13037:SF24">
    <property type="entry name" value="POLYCOMB PROTEIN PCL-RELATED"/>
    <property type="match status" value="1"/>
</dbReference>
<dbReference type="PANTHER" id="PTHR13037">
    <property type="entry name" value="FORMIN"/>
    <property type="match status" value="1"/>
</dbReference>
<keyword evidence="1" id="KW-0945">Host-virus interaction</keyword>
<evidence type="ECO:0000256" key="3">
    <source>
        <dbReference type="SAM" id="Phobius"/>
    </source>
</evidence>
<feature type="region of interest" description="Disordered" evidence="2">
    <location>
        <begin position="868"/>
        <end position="896"/>
    </location>
</feature>
<keyword evidence="3" id="KW-1133">Transmembrane helix</keyword>
<feature type="compositionally biased region" description="Pro residues" evidence="2">
    <location>
        <begin position="872"/>
        <end position="896"/>
    </location>
</feature>